<dbReference type="GO" id="GO:0005576">
    <property type="term" value="C:extracellular region"/>
    <property type="evidence" value="ECO:0007669"/>
    <property type="project" value="UniProtKB-SubCell"/>
</dbReference>
<dbReference type="GO" id="GO:0016791">
    <property type="term" value="F:phosphatase activity"/>
    <property type="evidence" value="ECO:0007669"/>
    <property type="project" value="InterPro"/>
</dbReference>
<reference evidence="6" key="1">
    <citation type="journal article" date="2010" name="Insect Mol. Biol.">
        <title>The draft genome sequence of Arsenophonus nasoniae, son-killer bacterium of Nasonia vitripennis, reveals genes associated with virulence and symbiosis.</title>
        <authorList>
            <person name="Wilkes T."/>
            <person name="Darby A.C."/>
            <person name="Choi J."/>
            <person name="Colborne J.K."/>
            <person name="Werren J.H."/>
            <person name="Hurst G.D.D."/>
        </authorList>
    </citation>
    <scope>NUCLEOTIDE SEQUENCE</scope>
</reference>
<keyword evidence="3" id="KW-0964">Secreted</keyword>
<comment type="subcellular location">
    <subcellularLocation>
        <location evidence="1">Secreted</location>
    </subcellularLocation>
</comment>
<dbReference type="NCBIfam" id="NF011905">
    <property type="entry name" value="PRK15378.1"/>
    <property type="match status" value="1"/>
</dbReference>
<evidence type="ECO:0000256" key="4">
    <source>
        <dbReference type="ARBA" id="ARBA00022801"/>
    </source>
</evidence>
<evidence type="ECO:0000256" key="5">
    <source>
        <dbReference type="ARBA" id="ARBA00023026"/>
    </source>
</evidence>
<comment type="similarity">
    <text evidence="2">Belongs to the phosphatase IpgD/SopB family.</text>
</comment>
<evidence type="ECO:0000313" key="6">
    <source>
        <dbReference type="EMBL" id="CBA76586.1"/>
    </source>
</evidence>
<evidence type="ECO:0000256" key="2">
    <source>
        <dbReference type="ARBA" id="ARBA00009007"/>
    </source>
</evidence>
<keyword evidence="7" id="KW-0614">Plasmid</keyword>
<keyword evidence="4 7" id="KW-0378">Hydrolase</keyword>
<dbReference type="InterPro" id="IPR008108">
    <property type="entry name" value="IpgD/SopB"/>
</dbReference>
<keyword evidence="5" id="KW-0843">Virulence</keyword>
<name>D2U4M6_9GAMM</name>
<accession>D2U4M6</accession>
<dbReference type="GeneID" id="39751969"/>
<dbReference type="AlphaFoldDB" id="D2U4M6"/>
<dbReference type="KEGG" id="ans:ArsFIN_43100"/>
<geneLocation type="plasmid" evidence="7">
    <name>pArsFIN2</name>
</geneLocation>
<proteinExistence type="inferred from homology"/>
<gene>
    <name evidence="6" type="primary">sopB</name>
    <name evidence="6" type="ORF">ARN_36520</name>
    <name evidence="7" type="ORF">ArsFIN_43100</name>
</gene>
<evidence type="ECO:0000313" key="7">
    <source>
        <dbReference type="EMBL" id="QBY45699.1"/>
    </source>
</evidence>
<dbReference type="EMBL" id="FN545279">
    <property type="protein sequence ID" value="CBA76586.1"/>
    <property type="molecule type" value="Genomic_DNA"/>
</dbReference>
<dbReference type="Gene3D" id="1.20.58.450">
    <property type="entry name" value="Cell division control protein 42 homolog"/>
    <property type="match status" value="1"/>
</dbReference>
<organism evidence="6">
    <name type="scientific">Arsenophonus nasoniae</name>
    <name type="common">son-killer infecting Nasonia vitripennis</name>
    <dbReference type="NCBI Taxonomy" id="638"/>
    <lineage>
        <taxon>Bacteria</taxon>
        <taxon>Pseudomonadati</taxon>
        <taxon>Pseudomonadota</taxon>
        <taxon>Gammaproteobacteria</taxon>
        <taxon>Enterobacterales</taxon>
        <taxon>Morganellaceae</taxon>
        <taxon>Arsenophonus</taxon>
    </lineage>
</organism>
<evidence type="ECO:0000313" key="8">
    <source>
        <dbReference type="Proteomes" id="UP000295134"/>
    </source>
</evidence>
<dbReference type="EC" id="3.1.3.-" evidence="7"/>
<reference evidence="7 8" key="2">
    <citation type="submission" date="2019-03" db="EMBL/GenBank/DDBJ databases">
        <title>Long-read sequencing reveals hyperdense prophage content in a complex bacterial symbiont genome.</title>
        <authorList>
            <person name="Frost C.L."/>
            <person name="Siozios S."/>
            <person name="Nadal-Jimenez P."/>
            <person name="Brockhurst M.A."/>
            <person name="King K.C."/>
            <person name="Darby A.C."/>
            <person name="Hurst G.D.D."/>
        </authorList>
    </citation>
    <scope>NUCLEOTIDE SEQUENCE [LARGE SCALE GENOMIC DNA]</scope>
    <source>
        <strain evidence="7 8">FIN</strain>
        <plasmid evidence="8">parsfin2</plasmid>
        <plasmid evidence="7">pArsFIN2</plasmid>
    </source>
</reference>
<evidence type="ECO:0000256" key="3">
    <source>
        <dbReference type="ARBA" id="ARBA00022525"/>
    </source>
</evidence>
<dbReference type="Pfam" id="PF05925">
    <property type="entry name" value="IpgD"/>
    <property type="match status" value="1"/>
</dbReference>
<dbReference type="EMBL" id="CP038614">
    <property type="protein sequence ID" value="QBY45699.1"/>
    <property type="molecule type" value="Genomic_DNA"/>
</dbReference>
<evidence type="ECO:0000256" key="1">
    <source>
        <dbReference type="ARBA" id="ARBA00004613"/>
    </source>
</evidence>
<sequence length="556" mass="62909">MNMKIINNSLNVNLYHSNKEKINSVEFNKVRLTVSHGKPPKKAYKAYQKIISLNKSIKNKFKTNQSIHDIYDYQRNLIDAAILAMNKVGGDSSTLISLSNQLDASKFKENRVATDKEIEISKKLRNNLVNLISNNFLQNKHSSFKAKKLANITFKEALIEHLNNKNWRTIKNNITYAGKTYLSKQQPASKMKLGKDDIFPISYSDKGICSSSTKETYHATNLWKSSISIKENGINKTLFEGIRHGVLSPYELPENSYERTLGARNRAREVVTAALFSKTHILDKALKGEPVKLRLVSTSLLTNTKIGNEETMLRDQIKAWEALSNQQKMTLRIRDKQGQIQNVKVILEVSAFNFGVNELALKFKVGNSASDVYNSMAMQKLLGDDLEPNSTPGGWVGEYLKGNPDNVDKVLELSKQIKTIWKNKWHHVDDGEPYKASKRIAMLAYEIKAVPCWNCKSGKDRTGMLDSEIKQEVISYNQRIKLSKPGSPYGGINNELMKEVFTKSGNQEIQYYNTGAKGNKVIKNLPLSFLNLSYEKRIADKKVFNSLKGLSNLVKS</sequence>
<dbReference type="Proteomes" id="UP000295134">
    <property type="component" value="Plasmid pArsFIN2"/>
</dbReference>
<protein>
    <submittedName>
        <fullName evidence="6 7">Inositol phosphate phosphatase</fullName>
        <ecNumber evidence="7">3.1.3.-</ecNumber>
    </submittedName>
</protein>
<dbReference type="RefSeq" id="WP_051297160.1">
    <property type="nucleotide sequence ID" value="NZ_CP038614.1"/>
</dbReference>
<geneLocation type="plasmid" evidence="8">
    <name>parsfin2</name>
</geneLocation>
<dbReference type="PRINTS" id="PR01734">
    <property type="entry name" value="TYPE3OMBPROT"/>
</dbReference>